<keyword evidence="1 8" id="KW-0004">4Fe-4S</keyword>
<dbReference type="InterPro" id="IPR007197">
    <property type="entry name" value="rSAM"/>
</dbReference>
<feature type="binding site" evidence="8">
    <location>
        <position position="76"/>
    </location>
    <ligand>
        <name>[4Fe-4S] cluster</name>
        <dbReference type="ChEBI" id="CHEBI:49883"/>
        <label>2</label>
        <note>4Fe-4S-S-AdoMet</note>
    </ligand>
</feature>
<evidence type="ECO:0000256" key="8">
    <source>
        <dbReference type="HAMAP-Rule" id="MF_00206"/>
    </source>
</evidence>
<feature type="domain" description="Radical SAM core" evidence="9">
    <location>
        <begin position="58"/>
        <end position="272"/>
    </location>
</feature>
<dbReference type="Proteomes" id="UP000186469">
    <property type="component" value="Unassembled WGS sequence"/>
</dbReference>
<keyword evidence="4 8" id="KW-0479">Metal-binding</keyword>
<keyword evidence="11" id="KW-1185">Reference proteome</keyword>
<feature type="binding site" evidence="8">
    <location>
        <position position="57"/>
    </location>
    <ligand>
        <name>[4Fe-4S] cluster</name>
        <dbReference type="ChEBI" id="CHEBI:49883"/>
        <label>1</label>
    </ligand>
</feature>
<comment type="function">
    <text evidence="8">Catalyzes the radical-mediated insertion of two sulfur atoms into the C-6 and C-8 positions of the octanoyl moiety bound to the lipoyl domains of lipoate-dependent enzymes, thereby converting the octanoylated domains into lipoylated derivatives.</text>
</comment>
<dbReference type="SUPFAM" id="SSF102114">
    <property type="entry name" value="Radical SAM enzymes"/>
    <property type="match status" value="1"/>
</dbReference>
<dbReference type="EC" id="2.8.1.8" evidence="8"/>
<dbReference type="InterPro" id="IPR013785">
    <property type="entry name" value="Aldolase_TIM"/>
</dbReference>
<dbReference type="GO" id="GO:0051539">
    <property type="term" value="F:4 iron, 4 sulfur cluster binding"/>
    <property type="evidence" value="ECO:0007669"/>
    <property type="project" value="UniProtKB-UniRule"/>
</dbReference>
<dbReference type="InterPro" id="IPR003698">
    <property type="entry name" value="Lipoyl_synth"/>
</dbReference>
<dbReference type="NCBIfam" id="NF004019">
    <property type="entry name" value="PRK05481.1"/>
    <property type="match status" value="1"/>
</dbReference>
<dbReference type="PANTHER" id="PTHR10949">
    <property type="entry name" value="LIPOYL SYNTHASE"/>
    <property type="match status" value="1"/>
</dbReference>
<comment type="subcellular location">
    <subcellularLocation>
        <location evidence="8">Cytoplasm</location>
    </subcellularLocation>
</comment>
<dbReference type="NCBIfam" id="TIGR00510">
    <property type="entry name" value="lipA"/>
    <property type="match status" value="1"/>
</dbReference>
<name>A0A1M7S160_9BACT</name>
<sequence>MNQNTPQKALRIPPWLRIKLPKVGEHKERFVLTKDNVDKLGLHTVCQSAKCPNMCQCFSAGTATFLLLGNICTRNCAFCNIESGKVVSPDQNEPKNIALAAKELGLKHVVLTSVTRDDLPDGGAGQFAQSIYYLREMIDDISIEVLIPDFQGCEHALKMVMDAKPDIINHNVETTPNLYNTIRPEANYKQSLELLRRVKQAGFISKSGFMVGLGETEDEIKTLLSDLAGVECDIVTVGQYMQPTRKHMQVLSYVEPELFDSYAKYGQQLGIPYVFSAPLVRSSFNALDIYKEFKKL</sequence>
<comment type="cofactor">
    <cofactor evidence="8">
        <name>[4Fe-4S] cluster</name>
        <dbReference type="ChEBI" id="CHEBI:49883"/>
    </cofactor>
    <text evidence="8">Binds 2 [4Fe-4S] clusters per subunit. One cluster is coordinated with 3 cysteines and an exchangeable S-adenosyl-L-methionine.</text>
</comment>
<dbReference type="GO" id="GO:0046872">
    <property type="term" value="F:metal ion binding"/>
    <property type="evidence" value="ECO:0007669"/>
    <property type="project" value="UniProtKB-KW"/>
</dbReference>
<dbReference type="InterPro" id="IPR058240">
    <property type="entry name" value="rSAM_sf"/>
</dbReference>
<protein>
    <recommendedName>
        <fullName evidence="8">Lipoyl synthase</fullName>
        <ecNumber evidence="8">2.8.1.8</ecNumber>
    </recommendedName>
    <alternativeName>
        <fullName evidence="8">Lip-syn</fullName>
        <shortName evidence="8">LS</shortName>
    </alternativeName>
    <alternativeName>
        <fullName evidence="8">Lipoate synthase</fullName>
    </alternativeName>
    <alternativeName>
        <fullName evidence="8">Lipoic acid synthase</fullName>
    </alternativeName>
    <alternativeName>
        <fullName evidence="8">Sulfur insertion protein LipA</fullName>
    </alternativeName>
</protein>
<keyword evidence="5 8" id="KW-0408">Iron</keyword>
<keyword evidence="6 8" id="KW-0411">Iron-sulfur</keyword>
<reference evidence="10 11" key="1">
    <citation type="submission" date="2016-12" db="EMBL/GenBank/DDBJ databases">
        <authorList>
            <person name="Song W.-J."/>
            <person name="Kurnit D.M."/>
        </authorList>
    </citation>
    <scope>NUCLEOTIDE SEQUENCE [LARGE SCALE GENOMIC DNA]</scope>
    <source>
        <strain evidence="10 11">DSM 11393</strain>
    </source>
</reference>
<evidence type="ECO:0000256" key="6">
    <source>
        <dbReference type="ARBA" id="ARBA00023014"/>
    </source>
</evidence>
<dbReference type="PANTHER" id="PTHR10949:SF0">
    <property type="entry name" value="LIPOYL SYNTHASE, MITOCHONDRIAL"/>
    <property type="match status" value="1"/>
</dbReference>
<organism evidence="10 11">
    <name type="scientific">Desulfovibrio litoralis DSM 11393</name>
    <dbReference type="NCBI Taxonomy" id="1121455"/>
    <lineage>
        <taxon>Bacteria</taxon>
        <taxon>Pseudomonadati</taxon>
        <taxon>Thermodesulfobacteriota</taxon>
        <taxon>Desulfovibrionia</taxon>
        <taxon>Desulfovibrionales</taxon>
        <taxon>Desulfovibrionaceae</taxon>
        <taxon>Desulfovibrio</taxon>
    </lineage>
</organism>
<dbReference type="EMBL" id="FRDI01000002">
    <property type="protein sequence ID" value="SHN52218.1"/>
    <property type="molecule type" value="Genomic_DNA"/>
</dbReference>
<dbReference type="SFLD" id="SFLDF00271">
    <property type="entry name" value="lipoyl_synthase"/>
    <property type="match status" value="1"/>
</dbReference>
<comment type="similarity">
    <text evidence="8">Belongs to the radical SAM superfamily. Lipoyl synthase family.</text>
</comment>
<dbReference type="InterPro" id="IPR006638">
    <property type="entry name" value="Elp3/MiaA/NifB-like_rSAM"/>
</dbReference>
<feature type="binding site" evidence="8">
    <location>
        <position position="72"/>
    </location>
    <ligand>
        <name>[4Fe-4S] cluster</name>
        <dbReference type="ChEBI" id="CHEBI:49883"/>
        <label>2</label>
        <note>4Fe-4S-S-AdoMet</note>
    </ligand>
</feature>
<evidence type="ECO:0000259" key="9">
    <source>
        <dbReference type="PROSITE" id="PS51918"/>
    </source>
</evidence>
<dbReference type="SMART" id="SM00729">
    <property type="entry name" value="Elp3"/>
    <property type="match status" value="1"/>
</dbReference>
<dbReference type="STRING" id="1121455.SAMN02745728_00438"/>
<dbReference type="RefSeq" id="WP_072696028.1">
    <property type="nucleotide sequence ID" value="NZ_FRDI01000002.1"/>
</dbReference>
<evidence type="ECO:0000256" key="3">
    <source>
        <dbReference type="ARBA" id="ARBA00022691"/>
    </source>
</evidence>
<dbReference type="AlphaFoldDB" id="A0A1M7S160"/>
<feature type="binding site" evidence="8">
    <location>
        <position position="51"/>
    </location>
    <ligand>
        <name>[4Fe-4S] cluster</name>
        <dbReference type="ChEBI" id="CHEBI:49883"/>
        <label>1</label>
    </ligand>
</feature>
<dbReference type="SFLD" id="SFLDG01058">
    <property type="entry name" value="lipoyl_synthase_like"/>
    <property type="match status" value="1"/>
</dbReference>
<accession>A0A1M7S160</accession>
<feature type="binding site" evidence="8">
    <location>
        <position position="79"/>
    </location>
    <ligand>
        <name>[4Fe-4S] cluster</name>
        <dbReference type="ChEBI" id="CHEBI:49883"/>
        <label>2</label>
        <note>4Fe-4S-S-AdoMet</note>
    </ligand>
</feature>
<comment type="catalytic activity">
    <reaction evidence="7 8">
        <text>[[Fe-S] cluster scaffold protein carrying a second [4Fe-4S](2+) cluster] + N(6)-octanoyl-L-lysyl-[protein] + 2 oxidized [2Fe-2S]-[ferredoxin] + 2 S-adenosyl-L-methionine + 4 H(+) = [[Fe-S] cluster scaffold protein] + N(6)-[(R)-dihydrolipoyl]-L-lysyl-[protein] + 4 Fe(3+) + 2 hydrogen sulfide + 2 5'-deoxyadenosine + 2 L-methionine + 2 reduced [2Fe-2S]-[ferredoxin]</text>
        <dbReference type="Rhea" id="RHEA:16585"/>
        <dbReference type="Rhea" id="RHEA-COMP:9928"/>
        <dbReference type="Rhea" id="RHEA-COMP:10000"/>
        <dbReference type="Rhea" id="RHEA-COMP:10001"/>
        <dbReference type="Rhea" id="RHEA-COMP:10475"/>
        <dbReference type="Rhea" id="RHEA-COMP:14568"/>
        <dbReference type="Rhea" id="RHEA-COMP:14569"/>
        <dbReference type="ChEBI" id="CHEBI:15378"/>
        <dbReference type="ChEBI" id="CHEBI:17319"/>
        <dbReference type="ChEBI" id="CHEBI:29034"/>
        <dbReference type="ChEBI" id="CHEBI:29919"/>
        <dbReference type="ChEBI" id="CHEBI:33722"/>
        <dbReference type="ChEBI" id="CHEBI:33737"/>
        <dbReference type="ChEBI" id="CHEBI:33738"/>
        <dbReference type="ChEBI" id="CHEBI:57844"/>
        <dbReference type="ChEBI" id="CHEBI:59789"/>
        <dbReference type="ChEBI" id="CHEBI:78809"/>
        <dbReference type="ChEBI" id="CHEBI:83100"/>
        <dbReference type="EC" id="2.8.1.8"/>
    </reaction>
</comment>
<evidence type="ECO:0000256" key="5">
    <source>
        <dbReference type="ARBA" id="ARBA00023004"/>
    </source>
</evidence>
<dbReference type="PIRSF" id="PIRSF005963">
    <property type="entry name" value="Lipoyl_synth"/>
    <property type="match status" value="1"/>
</dbReference>
<evidence type="ECO:0000256" key="2">
    <source>
        <dbReference type="ARBA" id="ARBA00022679"/>
    </source>
</evidence>
<dbReference type="CDD" id="cd01335">
    <property type="entry name" value="Radical_SAM"/>
    <property type="match status" value="1"/>
</dbReference>
<evidence type="ECO:0000313" key="11">
    <source>
        <dbReference type="Proteomes" id="UP000186469"/>
    </source>
</evidence>
<dbReference type="OrthoDB" id="9787898at2"/>
<proteinExistence type="inferred from homology"/>
<dbReference type="GO" id="GO:0009249">
    <property type="term" value="P:protein lipoylation"/>
    <property type="evidence" value="ECO:0007669"/>
    <property type="project" value="UniProtKB-UniRule"/>
</dbReference>
<dbReference type="UniPathway" id="UPA00538">
    <property type="reaction ID" value="UER00593"/>
</dbReference>
<evidence type="ECO:0000256" key="1">
    <source>
        <dbReference type="ARBA" id="ARBA00022485"/>
    </source>
</evidence>
<evidence type="ECO:0000256" key="7">
    <source>
        <dbReference type="ARBA" id="ARBA00047326"/>
    </source>
</evidence>
<feature type="binding site" evidence="8">
    <location>
        <position position="283"/>
    </location>
    <ligand>
        <name>[4Fe-4S] cluster</name>
        <dbReference type="ChEBI" id="CHEBI:49883"/>
        <label>1</label>
    </ligand>
</feature>
<evidence type="ECO:0000313" key="10">
    <source>
        <dbReference type="EMBL" id="SHN52218.1"/>
    </source>
</evidence>
<evidence type="ECO:0000256" key="4">
    <source>
        <dbReference type="ARBA" id="ARBA00022723"/>
    </source>
</evidence>
<dbReference type="HAMAP" id="MF_00206">
    <property type="entry name" value="Lipoyl_synth"/>
    <property type="match status" value="1"/>
</dbReference>
<dbReference type="GO" id="GO:0005737">
    <property type="term" value="C:cytoplasm"/>
    <property type="evidence" value="ECO:0007669"/>
    <property type="project" value="UniProtKB-SubCell"/>
</dbReference>
<feature type="binding site" evidence="8">
    <location>
        <position position="46"/>
    </location>
    <ligand>
        <name>[4Fe-4S] cluster</name>
        <dbReference type="ChEBI" id="CHEBI:49883"/>
        <label>1</label>
    </ligand>
</feature>
<dbReference type="PROSITE" id="PS51918">
    <property type="entry name" value="RADICAL_SAM"/>
    <property type="match status" value="1"/>
</dbReference>
<dbReference type="Pfam" id="PF04055">
    <property type="entry name" value="Radical_SAM"/>
    <property type="match status" value="1"/>
</dbReference>
<keyword evidence="2 8" id="KW-0808">Transferase</keyword>
<comment type="pathway">
    <text evidence="8">Protein modification; protein lipoylation via endogenous pathway; protein N(6)-(lipoyl)lysine from octanoyl-[acyl-carrier-protein]: step 2/2.</text>
</comment>
<gene>
    <name evidence="8" type="primary">lipA</name>
    <name evidence="10" type="ORF">SAMN02745728_00438</name>
</gene>
<keyword evidence="8" id="KW-0963">Cytoplasm</keyword>
<dbReference type="GO" id="GO:0016992">
    <property type="term" value="F:lipoate synthase activity"/>
    <property type="evidence" value="ECO:0007669"/>
    <property type="project" value="UniProtKB-UniRule"/>
</dbReference>
<keyword evidence="3 8" id="KW-0949">S-adenosyl-L-methionine</keyword>
<dbReference type="NCBIfam" id="NF009544">
    <property type="entry name" value="PRK12928.1"/>
    <property type="match status" value="1"/>
</dbReference>
<dbReference type="Gene3D" id="3.20.20.70">
    <property type="entry name" value="Aldolase class I"/>
    <property type="match status" value="1"/>
</dbReference>
<dbReference type="SFLD" id="SFLDS00029">
    <property type="entry name" value="Radical_SAM"/>
    <property type="match status" value="1"/>
</dbReference>